<dbReference type="SUPFAM" id="SSF81593">
    <property type="entry name" value="Nucleotidyltransferase substrate binding subunit/domain"/>
    <property type="match status" value="1"/>
</dbReference>
<dbReference type="Gene3D" id="1.20.120.330">
    <property type="entry name" value="Nucleotidyltransferases domain 2"/>
    <property type="match status" value="1"/>
</dbReference>
<organism evidence="2">
    <name type="scientific">Candidatus Methanogaster sp. ANME-2c ERB4</name>
    <dbReference type="NCBI Taxonomy" id="2759911"/>
    <lineage>
        <taxon>Archaea</taxon>
        <taxon>Methanobacteriati</taxon>
        <taxon>Methanobacteriota</taxon>
        <taxon>Stenosarchaea group</taxon>
        <taxon>Methanomicrobia</taxon>
        <taxon>Methanosarcinales</taxon>
        <taxon>ANME-2 cluster</taxon>
        <taxon>Candidatus Methanogasteraceae</taxon>
        <taxon>Candidatus Methanogaster</taxon>
    </lineage>
</organism>
<dbReference type="InterPro" id="IPR007842">
    <property type="entry name" value="HEPN_dom"/>
</dbReference>
<name>A0A7G9YPS9_9EURY</name>
<sequence length="126" mass="14482">MNEELVKEWTLKAEEDCLAVEELYKISVMRFAAIICFHAQQCAEKYLKALLISHNIEPLRTHSLETLLDLIVDNVPELEQCQDMLTGLTPYSVEYRYPGVVATPDDAEYCVETIRELRKAFKGIKS</sequence>
<feature type="domain" description="HEPN" evidence="1">
    <location>
        <begin position="10"/>
        <end position="124"/>
    </location>
</feature>
<dbReference type="Pfam" id="PF05168">
    <property type="entry name" value="HEPN"/>
    <property type="match status" value="1"/>
</dbReference>
<dbReference type="AlphaFoldDB" id="A0A7G9YPS9"/>
<dbReference type="PROSITE" id="PS50910">
    <property type="entry name" value="HEPN"/>
    <property type="match status" value="1"/>
</dbReference>
<reference evidence="2" key="1">
    <citation type="submission" date="2020-06" db="EMBL/GenBank/DDBJ databases">
        <title>Unique genomic features of the anaerobic methanotrophic archaea.</title>
        <authorList>
            <person name="Chadwick G.L."/>
            <person name="Skennerton C.T."/>
            <person name="Laso-Perez R."/>
            <person name="Leu A.O."/>
            <person name="Speth D.R."/>
            <person name="Yu H."/>
            <person name="Morgan-Lang C."/>
            <person name="Hatzenpichler R."/>
            <person name="Goudeau D."/>
            <person name="Malmstrom R."/>
            <person name="Brazelton W.J."/>
            <person name="Woyke T."/>
            <person name="Hallam S.J."/>
            <person name="Tyson G.W."/>
            <person name="Wegener G."/>
            <person name="Boetius A."/>
            <person name="Orphan V."/>
        </authorList>
    </citation>
    <scope>NUCLEOTIDE SEQUENCE</scope>
</reference>
<dbReference type="SMART" id="SM00748">
    <property type="entry name" value="HEPN"/>
    <property type="match status" value="1"/>
</dbReference>
<protein>
    <recommendedName>
        <fullName evidence="1">HEPN domain-containing protein</fullName>
    </recommendedName>
</protein>
<gene>
    <name evidence="2" type="ORF">CAGMOKBG_00033</name>
</gene>
<accession>A0A7G9YPS9</accession>
<evidence type="ECO:0000259" key="1">
    <source>
        <dbReference type="PROSITE" id="PS50910"/>
    </source>
</evidence>
<dbReference type="EMBL" id="MT631401">
    <property type="protein sequence ID" value="QNO50013.1"/>
    <property type="molecule type" value="Genomic_DNA"/>
</dbReference>
<proteinExistence type="predicted"/>
<evidence type="ECO:0000313" key="2">
    <source>
        <dbReference type="EMBL" id="QNO50013.1"/>
    </source>
</evidence>